<keyword evidence="3" id="KW-1185">Reference proteome</keyword>
<dbReference type="Gene3D" id="3.30.1540.10">
    <property type="entry name" value="formyl-coa transferase, domain 3"/>
    <property type="match status" value="1"/>
</dbReference>
<reference evidence="2 3" key="1">
    <citation type="submission" date="2017-03" db="EMBL/GenBank/DDBJ databases">
        <authorList>
            <person name="Afonso C.L."/>
            <person name="Miller P.J."/>
            <person name="Scott M.A."/>
            <person name="Spackman E."/>
            <person name="Goraichik I."/>
            <person name="Dimitrov K.M."/>
            <person name="Suarez D.L."/>
            <person name="Swayne D.E."/>
        </authorList>
    </citation>
    <scope>NUCLEOTIDE SEQUENCE [LARGE SCALE GENOMIC DNA]</scope>
    <source>
        <strain evidence="2 3">CECT 7691</strain>
    </source>
</reference>
<evidence type="ECO:0000256" key="1">
    <source>
        <dbReference type="ARBA" id="ARBA00022679"/>
    </source>
</evidence>
<dbReference type="PANTHER" id="PTHR48207">
    <property type="entry name" value="SUCCINATE--HYDROXYMETHYLGLUTARATE COA-TRANSFERASE"/>
    <property type="match status" value="1"/>
</dbReference>
<dbReference type="SUPFAM" id="SSF89796">
    <property type="entry name" value="CoA-transferase family III (CaiB/BaiF)"/>
    <property type="match status" value="1"/>
</dbReference>
<organism evidence="2 3">
    <name type="scientific">Oceanibacterium hippocampi</name>
    <dbReference type="NCBI Taxonomy" id="745714"/>
    <lineage>
        <taxon>Bacteria</taxon>
        <taxon>Pseudomonadati</taxon>
        <taxon>Pseudomonadota</taxon>
        <taxon>Alphaproteobacteria</taxon>
        <taxon>Sneathiellales</taxon>
        <taxon>Sneathiellaceae</taxon>
        <taxon>Oceanibacterium</taxon>
    </lineage>
</organism>
<evidence type="ECO:0000313" key="2">
    <source>
        <dbReference type="EMBL" id="SLN29899.1"/>
    </source>
</evidence>
<dbReference type="Pfam" id="PF02515">
    <property type="entry name" value="CoA_transf_3"/>
    <property type="match status" value="1"/>
</dbReference>
<evidence type="ECO:0000313" key="3">
    <source>
        <dbReference type="Proteomes" id="UP000193200"/>
    </source>
</evidence>
<dbReference type="AlphaFoldDB" id="A0A1Y5S107"/>
<dbReference type="Gene3D" id="3.40.50.10540">
    <property type="entry name" value="Crotonobetainyl-coa:carnitine coa-transferase, domain 1"/>
    <property type="match status" value="1"/>
</dbReference>
<dbReference type="InterPro" id="IPR003673">
    <property type="entry name" value="CoA-Trfase_fam_III"/>
</dbReference>
<dbReference type="InParanoid" id="A0A1Y5S107"/>
<sequence>MIEAAAVPGGALDGVTILDLTTVIMGPYATQMLGDMGADVIKIESPAGDPMRHMQPTKSPGMAALFLNTNRNKRSVALDLKQPAGRGILFRLAAQADVLIHNLRPGPLARMGLSYERLREANPRIICCGARGFGEGGPYRDKPAYDDLIQAASGMAALGGRLGPEPAYMPSILCDKVTALSIVNAVVAALFHRERSGHGQTIEVPMFETMAAFNLLEHMNGHCYDPPVGKLGWARIMSPFRKPFRSKDGHVSLIPYSDANWRAFFEFAGRPELARDPRFLSMSARVEHVDALYGLVEAIAVTKTTAEWIAFGDRSNVPAMKVIALDELWQDDHLAAVGFFEDHRHPSEGPMRIAPTPLRFSDSPVTVRRLAPRLGQHTREVLAGAGLAEDEIDRLAASGIVTTGA</sequence>
<dbReference type="InterPro" id="IPR023606">
    <property type="entry name" value="CoA-Trfase_III_dom_1_sf"/>
</dbReference>
<accession>A0A1Y5S107</accession>
<dbReference type="GO" id="GO:0033608">
    <property type="term" value="F:formyl-CoA transferase activity"/>
    <property type="evidence" value="ECO:0007669"/>
    <property type="project" value="UniProtKB-EC"/>
</dbReference>
<dbReference type="RefSeq" id="WP_085882305.1">
    <property type="nucleotide sequence ID" value="NZ_FWFR01000001.1"/>
</dbReference>
<protein>
    <submittedName>
        <fullName evidence="2">Formyl-coenzyme A transferase</fullName>
        <ecNumber evidence="2">2.8.3.16</ecNumber>
    </submittedName>
</protein>
<dbReference type="EMBL" id="FWFR01000001">
    <property type="protein sequence ID" value="SLN29899.1"/>
    <property type="molecule type" value="Genomic_DNA"/>
</dbReference>
<proteinExistence type="predicted"/>
<dbReference type="PANTHER" id="PTHR48207:SF4">
    <property type="entry name" value="BLL6097 PROTEIN"/>
    <property type="match status" value="1"/>
</dbReference>
<gene>
    <name evidence="2" type="primary">frc_2</name>
    <name evidence="2" type="ORF">OCH7691_01038</name>
</gene>
<dbReference type="OrthoDB" id="9806585at2"/>
<dbReference type="InterPro" id="IPR050483">
    <property type="entry name" value="CoA-transferase_III_domain"/>
</dbReference>
<dbReference type="Proteomes" id="UP000193200">
    <property type="component" value="Unassembled WGS sequence"/>
</dbReference>
<name>A0A1Y5S107_9PROT</name>
<dbReference type="InterPro" id="IPR044855">
    <property type="entry name" value="CoA-Trfase_III_dom3_sf"/>
</dbReference>
<dbReference type="EC" id="2.8.3.16" evidence="2"/>
<keyword evidence="1 2" id="KW-0808">Transferase</keyword>